<evidence type="ECO:0000313" key="3">
    <source>
        <dbReference type="Proteomes" id="UP000298030"/>
    </source>
</evidence>
<proteinExistence type="predicted"/>
<accession>A0A4Y7SLS1</accession>
<reference evidence="2 3" key="1">
    <citation type="journal article" date="2019" name="Nat. Ecol. Evol.">
        <title>Megaphylogeny resolves global patterns of mushroom evolution.</title>
        <authorList>
            <person name="Varga T."/>
            <person name="Krizsan K."/>
            <person name="Foldi C."/>
            <person name="Dima B."/>
            <person name="Sanchez-Garcia M."/>
            <person name="Sanchez-Ramirez S."/>
            <person name="Szollosi G.J."/>
            <person name="Szarkandi J.G."/>
            <person name="Papp V."/>
            <person name="Albert L."/>
            <person name="Andreopoulos W."/>
            <person name="Angelini C."/>
            <person name="Antonin V."/>
            <person name="Barry K.W."/>
            <person name="Bougher N.L."/>
            <person name="Buchanan P."/>
            <person name="Buyck B."/>
            <person name="Bense V."/>
            <person name="Catcheside P."/>
            <person name="Chovatia M."/>
            <person name="Cooper J."/>
            <person name="Damon W."/>
            <person name="Desjardin D."/>
            <person name="Finy P."/>
            <person name="Geml J."/>
            <person name="Haridas S."/>
            <person name="Hughes K."/>
            <person name="Justo A."/>
            <person name="Karasinski D."/>
            <person name="Kautmanova I."/>
            <person name="Kiss B."/>
            <person name="Kocsube S."/>
            <person name="Kotiranta H."/>
            <person name="LaButti K.M."/>
            <person name="Lechner B.E."/>
            <person name="Liimatainen K."/>
            <person name="Lipzen A."/>
            <person name="Lukacs Z."/>
            <person name="Mihaltcheva S."/>
            <person name="Morgado L.N."/>
            <person name="Niskanen T."/>
            <person name="Noordeloos M.E."/>
            <person name="Ohm R.A."/>
            <person name="Ortiz-Santana B."/>
            <person name="Ovrebo C."/>
            <person name="Racz N."/>
            <person name="Riley R."/>
            <person name="Savchenko A."/>
            <person name="Shiryaev A."/>
            <person name="Soop K."/>
            <person name="Spirin V."/>
            <person name="Szebenyi C."/>
            <person name="Tomsovsky M."/>
            <person name="Tulloss R.E."/>
            <person name="Uehling J."/>
            <person name="Grigoriev I.V."/>
            <person name="Vagvolgyi C."/>
            <person name="Papp T."/>
            <person name="Martin F.M."/>
            <person name="Miettinen O."/>
            <person name="Hibbett D.S."/>
            <person name="Nagy L.G."/>
        </authorList>
    </citation>
    <scope>NUCLEOTIDE SEQUENCE [LARGE SCALE GENOMIC DNA]</scope>
    <source>
        <strain evidence="2 3">FP101781</strain>
    </source>
</reference>
<comment type="caution">
    <text evidence="2">The sequence shown here is derived from an EMBL/GenBank/DDBJ whole genome shotgun (WGS) entry which is preliminary data.</text>
</comment>
<keyword evidence="1" id="KW-1133">Transmembrane helix</keyword>
<keyword evidence="1" id="KW-0472">Membrane</keyword>
<keyword evidence="1" id="KW-0812">Transmembrane</keyword>
<dbReference type="AlphaFoldDB" id="A0A4Y7SLS1"/>
<evidence type="ECO:0000313" key="2">
    <source>
        <dbReference type="EMBL" id="TEB22820.1"/>
    </source>
</evidence>
<organism evidence="2 3">
    <name type="scientific">Coprinellus micaceus</name>
    <name type="common">Glistening ink-cap mushroom</name>
    <name type="synonym">Coprinus micaceus</name>
    <dbReference type="NCBI Taxonomy" id="71717"/>
    <lineage>
        <taxon>Eukaryota</taxon>
        <taxon>Fungi</taxon>
        <taxon>Dikarya</taxon>
        <taxon>Basidiomycota</taxon>
        <taxon>Agaricomycotina</taxon>
        <taxon>Agaricomycetes</taxon>
        <taxon>Agaricomycetidae</taxon>
        <taxon>Agaricales</taxon>
        <taxon>Agaricineae</taxon>
        <taxon>Psathyrellaceae</taxon>
        <taxon>Coprinellus</taxon>
    </lineage>
</organism>
<gene>
    <name evidence="2" type="ORF">FA13DRAFT_1798529</name>
</gene>
<keyword evidence="3" id="KW-1185">Reference proteome</keyword>
<feature type="transmembrane region" description="Helical" evidence="1">
    <location>
        <begin position="35"/>
        <end position="58"/>
    </location>
</feature>
<name>A0A4Y7SLS1_COPMI</name>
<dbReference type="Proteomes" id="UP000298030">
    <property type="component" value="Unassembled WGS sequence"/>
</dbReference>
<dbReference type="EMBL" id="QPFP01000085">
    <property type="protein sequence ID" value="TEB22820.1"/>
    <property type="molecule type" value="Genomic_DNA"/>
</dbReference>
<feature type="transmembrane region" description="Helical" evidence="1">
    <location>
        <begin position="78"/>
        <end position="98"/>
    </location>
</feature>
<evidence type="ECO:0000256" key="1">
    <source>
        <dbReference type="SAM" id="Phobius"/>
    </source>
</evidence>
<sequence>MSPQLIYLTLTLLKLKDSITDSEVRVRYDVLKQVLYAKPLAAVIISDGAFVLALLLSGELATMLCALGHNDLLLLANIAGRTASIILAAFVAQLFYAARIWQVGRSFNSPLRYSVIPILGLAITQLGGGMSKANNPSGSALIWNEIANAISPVQVVIM</sequence>
<protein>
    <submittedName>
        <fullName evidence="2">Uncharacterized protein</fullName>
    </submittedName>
</protein>